<accession>A0A8H6SRS1</accession>
<protein>
    <submittedName>
        <fullName evidence="2">Uncharacterized protein</fullName>
    </submittedName>
</protein>
<feature type="compositionally biased region" description="Basic and acidic residues" evidence="1">
    <location>
        <begin position="226"/>
        <end position="244"/>
    </location>
</feature>
<comment type="caution">
    <text evidence="2">The sequence shown here is derived from an EMBL/GenBank/DDBJ whole genome shotgun (WGS) entry which is preliminary data.</text>
</comment>
<gene>
    <name evidence="2" type="ORF">MIND_00581300</name>
</gene>
<dbReference type="EMBL" id="JACAZF010000005">
    <property type="protein sequence ID" value="KAF7303521.1"/>
    <property type="molecule type" value="Genomic_DNA"/>
</dbReference>
<dbReference type="OrthoDB" id="2876422at2759"/>
<keyword evidence="3" id="KW-1185">Reference proteome</keyword>
<name>A0A8H6SRS1_9AGAR</name>
<evidence type="ECO:0000313" key="3">
    <source>
        <dbReference type="Proteomes" id="UP000636479"/>
    </source>
</evidence>
<dbReference type="GeneID" id="59345088"/>
<sequence>MPPRATTSSWRRMTSPPLSNATTARHAELALEAYQETYPRSQRDEWMQSMKTAIETAARYHRTSMQHVELIFPGSGEFLELPPGEYLRPLQDVHKLESLSIQWPLQAVYPLAQILDPPQSQAPANGFITKAYTSFLEGLTAVLKAHPYRLLRLRISLPQPPPGPDGPLYALRFTPKVLPWRLWYLEVLDLTHWSPPARDLIAVLADTERLPQLKHVIIDQGAPLPRSDRDISSDSRQYDDKAPERDSWRAVGTCLAARQPPLASFCAALHVFYRPGGRGGRAITSADLRELLGPDFESTPTVLCTTWPADSTSEDQGGHAEGCGHLAIPKEQRSRSSIWPSTPVTPPEDSRRFNKSAVLWY</sequence>
<organism evidence="2 3">
    <name type="scientific">Mycena indigotica</name>
    <dbReference type="NCBI Taxonomy" id="2126181"/>
    <lineage>
        <taxon>Eukaryota</taxon>
        <taxon>Fungi</taxon>
        <taxon>Dikarya</taxon>
        <taxon>Basidiomycota</taxon>
        <taxon>Agaricomycotina</taxon>
        <taxon>Agaricomycetes</taxon>
        <taxon>Agaricomycetidae</taxon>
        <taxon>Agaricales</taxon>
        <taxon>Marasmiineae</taxon>
        <taxon>Mycenaceae</taxon>
        <taxon>Mycena</taxon>
    </lineage>
</organism>
<reference evidence="2" key="1">
    <citation type="submission" date="2020-05" db="EMBL/GenBank/DDBJ databases">
        <title>Mycena genomes resolve the evolution of fungal bioluminescence.</title>
        <authorList>
            <person name="Tsai I.J."/>
        </authorList>
    </citation>
    <scope>NUCLEOTIDE SEQUENCE</scope>
    <source>
        <strain evidence="2">171206Taipei</strain>
    </source>
</reference>
<proteinExistence type="predicted"/>
<dbReference type="RefSeq" id="XP_037220493.1">
    <property type="nucleotide sequence ID" value="XM_037362572.1"/>
</dbReference>
<evidence type="ECO:0000313" key="2">
    <source>
        <dbReference type="EMBL" id="KAF7303521.1"/>
    </source>
</evidence>
<feature type="region of interest" description="Disordered" evidence="1">
    <location>
        <begin position="224"/>
        <end position="244"/>
    </location>
</feature>
<evidence type="ECO:0000256" key="1">
    <source>
        <dbReference type="SAM" id="MobiDB-lite"/>
    </source>
</evidence>
<feature type="region of interest" description="Disordered" evidence="1">
    <location>
        <begin position="1"/>
        <end position="21"/>
    </location>
</feature>
<feature type="region of interest" description="Disordered" evidence="1">
    <location>
        <begin position="330"/>
        <end position="350"/>
    </location>
</feature>
<dbReference type="Proteomes" id="UP000636479">
    <property type="component" value="Unassembled WGS sequence"/>
</dbReference>
<dbReference type="AlphaFoldDB" id="A0A8H6SRS1"/>